<feature type="domain" description="Smr" evidence="1">
    <location>
        <begin position="16"/>
        <end position="94"/>
    </location>
</feature>
<dbReference type="Pfam" id="PF01713">
    <property type="entry name" value="Smr"/>
    <property type="match status" value="1"/>
</dbReference>
<dbReference type="InterPro" id="IPR002625">
    <property type="entry name" value="Smr_dom"/>
</dbReference>
<evidence type="ECO:0000313" key="3">
    <source>
        <dbReference type="Proteomes" id="UP000826725"/>
    </source>
</evidence>
<dbReference type="SMART" id="SM00463">
    <property type="entry name" value="SMR"/>
    <property type="match status" value="1"/>
</dbReference>
<dbReference type="Proteomes" id="UP000826725">
    <property type="component" value="Chromosome"/>
</dbReference>
<evidence type="ECO:0000313" key="2">
    <source>
        <dbReference type="EMBL" id="BCL60810.1"/>
    </source>
</evidence>
<dbReference type="KEGG" id="dbk:DGMP_15030"/>
<protein>
    <recommendedName>
        <fullName evidence="1">Smr domain-containing protein</fullName>
    </recommendedName>
</protein>
<dbReference type="PANTHER" id="PTHR35562:SF2">
    <property type="entry name" value="DNA ENDONUCLEASE SMRA-RELATED"/>
    <property type="match status" value="1"/>
</dbReference>
<dbReference type="AlphaFoldDB" id="A0A8D5FNE1"/>
<organism evidence="2 3">
    <name type="scientific">Desulfomarina profundi</name>
    <dbReference type="NCBI Taxonomy" id="2772557"/>
    <lineage>
        <taxon>Bacteria</taxon>
        <taxon>Pseudomonadati</taxon>
        <taxon>Thermodesulfobacteriota</taxon>
        <taxon>Desulfobulbia</taxon>
        <taxon>Desulfobulbales</taxon>
        <taxon>Desulfobulbaceae</taxon>
        <taxon>Desulfomarina</taxon>
    </lineage>
</organism>
<dbReference type="RefSeq" id="WP_228856903.1">
    <property type="nucleotide sequence ID" value="NZ_AP024086.1"/>
</dbReference>
<dbReference type="PANTHER" id="PTHR35562">
    <property type="entry name" value="DNA ENDONUCLEASE SMRA-RELATED"/>
    <property type="match status" value="1"/>
</dbReference>
<accession>A0A8D5FNE1</accession>
<evidence type="ECO:0000259" key="1">
    <source>
        <dbReference type="SMART" id="SM00463"/>
    </source>
</evidence>
<sequence>MDELTYDNMTIKLEIDGVLDLHAFSPKDIKTLVPDYIEECVRLKIYRVKIIHGKGKGVLRRTVQALLDRNGYVVSYSSANLFDGSWGATVVHLRELAD</sequence>
<name>A0A8D5FNE1_9BACT</name>
<dbReference type="EMBL" id="AP024086">
    <property type="protein sequence ID" value="BCL60810.1"/>
    <property type="molecule type" value="Genomic_DNA"/>
</dbReference>
<keyword evidence="3" id="KW-1185">Reference proteome</keyword>
<gene>
    <name evidence="2" type="ORF">DGMP_15030</name>
</gene>
<reference evidence="2" key="1">
    <citation type="submission" date="2020-09" db="EMBL/GenBank/DDBJ databases">
        <title>Desulfogranum mesoprofundum gen. nov., sp. nov., a novel mesophilic, sulfate-reducing chemolithoautotroph isolated from a deep-sea hydrothermal vent chimney in the Suiyo Seamount.</title>
        <authorList>
            <person name="Hashimoto Y."/>
            <person name="Nakagawa S."/>
        </authorList>
    </citation>
    <scope>NUCLEOTIDE SEQUENCE</scope>
    <source>
        <strain evidence="2">KT2</strain>
    </source>
</reference>
<proteinExistence type="predicted"/>